<dbReference type="PANTHER" id="PTHR22916">
    <property type="entry name" value="GLYCOSYLTRANSFERASE"/>
    <property type="match status" value="1"/>
</dbReference>
<dbReference type="AlphaFoldDB" id="A0AA40SUA8"/>
<comment type="caution">
    <text evidence="2">The sequence shown here is derived from an EMBL/GenBank/DDBJ whole genome shotgun (WGS) entry which is preliminary data.</text>
</comment>
<dbReference type="Gene3D" id="3.90.550.10">
    <property type="entry name" value="Spore Coat Polysaccharide Biosynthesis Protein SpsA, Chain A"/>
    <property type="match status" value="1"/>
</dbReference>
<evidence type="ECO:0000259" key="1">
    <source>
        <dbReference type="Pfam" id="PF00535"/>
    </source>
</evidence>
<reference evidence="2" key="1">
    <citation type="submission" date="2019-07" db="EMBL/GenBank/DDBJ databases">
        <title>Toxilogical consequences of a new and cryptic species of cyanobacteria (Komarekiella delphini-convector) recovered from the epidermis of a bottlenose dolphin and 1500 ft. in the air.</title>
        <authorList>
            <person name="Brown A.O."/>
            <person name="Dvorak P."/>
            <person name="Villanueva C.D."/>
            <person name="Foss A.J."/>
            <person name="Garvey A.D."/>
            <person name="Gibson Q.A."/>
            <person name="Johansen J.R."/>
            <person name="Casamatta D.A."/>
        </authorList>
    </citation>
    <scope>NUCLEOTIDE SEQUENCE</scope>
    <source>
        <strain evidence="2">SJRDD-AB1</strain>
    </source>
</reference>
<proteinExistence type="predicted"/>
<dbReference type="Proteomes" id="UP001165986">
    <property type="component" value="Unassembled WGS sequence"/>
</dbReference>
<evidence type="ECO:0000313" key="3">
    <source>
        <dbReference type="Proteomes" id="UP001165986"/>
    </source>
</evidence>
<gene>
    <name evidence="2" type="ORF">FNW02_05890</name>
</gene>
<sequence length="280" mass="31526">MKLSIITATYNRSMQLASTALPSIQSQTDRNFEWIVINDGANPDTRDIINSIKARADFSISYIEMEHPDPCSGFGLCYARNLGLDAAGGDIVSYLDDDNSIAPEFVASMRQYFEQHPNIRYSMARQQRRRDVIRNGSVIRQGKPFVSPSNCCSLQQLLWQQEIFDSNGFVHYRSNAARWNPRFQVFADYEYLLQCACIWGEGGFGFNDNILVNYIQSSSGIIGSSSYEQWASELLLIVANADNYLVLQNNAIERLEQLAAAYSNKAQISLTPKAFALLPI</sequence>
<dbReference type="CDD" id="cd00761">
    <property type="entry name" value="Glyco_tranf_GTA_type"/>
    <property type="match status" value="1"/>
</dbReference>
<organism evidence="2 3">
    <name type="scientific">Komarekiella delphini-convector SJRDD-AB1</name>
    <dbReference type="NCBI Taxonomy" id="2593771"/>
    <lineage>
        <taxon>Bacteria</taxon>
        <taxon>Bacillati</taxon>
        <taxon>Cyanobacteriota</taxon>
        <taxon>Cyanophyceae</taxon>
        <taxon>Nostocales</taxon>
        <taxon>Nostocaceae</taxon>
        <taxon>Komarekiella</taxon>
        <taxon>Komarekiella delphini-convector</taxon>
    </lineage>
</organism>
<feature type="domain" description="Glycosyltransferase 2-like" evidence="1">
    <location>
        <begin position="4"/>
        <end position="140"/>
    </location>
</feature>
<evidence type="ECO:0000313" key="2">
    <source>
        <dbReference type="EMBL" id="MBD6615386.1"/>
    </source>
</evidence>
<dbReference type="RefSeq" id="WP_191756622.1">
    <property type="nucleotide sequence ID" value="NZ_VJXY01000004.1"/>
</dbReference>
<dbReference type="InterPro" id="IPR029044">
    <property type="entry name" value="Nucleotide-diphossugar_trans"/>
</dbReference>
<protein>
    <submittedName>
        <fullName evidence="2">Glycosyltransferase family 2 protein</fullName>
    </submittedName>
</protein>
<accession>A0AA40SUA8</accession>
<dbReference type="Pfam" id="PF00535">
    <property type="entry name" value="Glycos_transf_2"/>
    <property type="match status" value="1"/>
</dbReference>
<dbReference type="InterPro" id="IPR001173">
    <property type="entry name" value="Glyco_trans_2-like"/>
</dbReference>
<dbReference type="EMBL" id="VJXY01000004">
    <property type="protein sequence ID" value="MBD6615386.1"/>
    <property type="molecule type" value="Genomic_DNA"/>
</dbReference>
<name>A0AA40SUA8_9NOST</name>
<keyword evidence="3" id="KW-1185">Reference proteome</keyword>
<dbReference type="SUPFAM" id="SSF53448">
    <property type="entry name" value="Nucleotide-diphospho-sugar transferases"/>
    <property type="match status" value="1"/>
</dbReference>